<keyword evidence="1" id="KW-0732">Signal</keyword>
<evidence type="ECO:0000313" key="2">
    <source>
        <dbReference type="EMBL" id="TFD93724.1"/>
    </source>
</evidence>
<gene>
    <name evidence="2" type="ORF">E2605_16345</name>
</gene>
<proteinExistence type="predicted"/>
<dbReference type="Proteomes" id="UP000297861">
    <property type="component" value="Unassembled WGS sequence"/>
</dbReference>
<accession>A0A4Y8KWS9</accession>
<organism evidence="2 3">
    <name type="scientific">Dysgonomonas capnocytophagoides</name>
    <dbReference type="NCBI Taxonomy" id="45254"/>
    <lineage>
        <taxon>Bacteria</taxon>
        <taxon>Pseudomonadati</taxon>
        <taxon>Bacteroidota</taxon>
        <taxon>Bacteroidia</taxon>
        <taxon>Bacteroidales</taxon>
        <taxon>Dysgonomonadaceae</taxon>
        <taxon>Dysgonomonas</taxon>
    </lineage>
</organism>
<evidence type="ECO:0000313" key="3">
    <source>
        <dbReference type="Proteomes" id="UP000297861"/>
    </source>
</evidence>
<dbReference type="EMBL" id="SOML01000012">
    <property type="protein sequence ID" value="TFD93724.1"/>
    <property type="molecule type" value="Genomic_DNA"/>
</dbReference>
<evidence type="ECO:0000256" key="1">
    <source>
        <dbReference type="SAM" id="SignalP"/>
    </source>
</evidence>
<keyword evidence="3" id="KW-1185">Reference proteome</keyword>
<protein>
    <recommendedName>
        <fullName evidence="4">C1q domain-containing protein</fullName>
    </recommendedName>
</protein>
<dbReference type="Gene3D" id="2.60.120.40">
    <property type="match status" value="1"/>
</dbReference>
<sequence>MKKKFLLMMGIFSVGVINAQHVGINTTTPQATLEIISTGNTNATQALSARNTSDNEILSLRDHGALGLGITTSNIRLDLRDNANNSIIGIGTSSQTASQAKAGALKYDTGTKALYLSDNTNWEKLSANVIKTYVVADIINTSQSFLDNTSVNIKNWRVQEDLLGTFSSSTGEFTAPRTGTYTISVIATFSSGTVAADSYLQLNLVSPATTVKCQSTYNKAATFQTSVLCSGNFQLSIGQILKPVIFHNMGSAKTLKAGYCNLSILEN</sequence>
<dbReference type="RefSeq" id="WP_134437237.1">
    <property type="nucleotide sequence ID" value="NZ_JAWZLG010000062.1"/>
</dbReference>
<evidence type="ECO:0008006" key="4">
    <source>
        <dbReference type="Google" id="ProtNLM"/>
    </source>
</evidence>
<dbReference type="AlphaFoldDB" id="A0A4Y8KWS9"/>
<comment type="caution">
    <text evidence="2">The sequence shown here is derived from an EMBL/GenBank/DDBJ whole genome shotgun (WGS) entry which is preliminary data.</text>
</comment>
<feature type="chain" id="PRO_5021492806" description="C1q domain-containing protein" evidence="1">
    <location>
        <begin position="20"/>
        <end position="267"/>
    </location>
</feature>
<reference evidence="2 3" key="1">
    <citation type="submission" date="2019-03" db="EMBL/GenBank/DDBJ databases">
        <title>San Antonio Military Medical Center submission to MRSN (WRAIR), pending publication.</title>
        <authorList>
            <person name="Blyth D.M."/>
            <person name="Mccarthy S.L."/>
            <person name="Schall S.E."/>
            <person name="Stam J.A."/>
            <person name="Ong A.C."/>
            <person name="Mcgann P.T."/>
        </authorList>
    </citation>
    <scope>NUCLEOTIDE SEQUENCE [LARGE SCALE GENOMIC DNA]</scope>
    <source>
        <strain evidence="2 3">MRSN571793</strain>
    </source>
</reference>
<dbReference type="STRING" id="1121485.GCA_000426485_01963"/>
<dbReference type="InterPro" id="IPR008983">
    <property type="entry name" value="Tumour_necrosis_fac-like_dom"/>
</dbReference>
<name>A0A4Y8KWS9_9BACT</name>
<dbReference type="OrthoDB" id="1240046at2"/>
<dbReference type="SUPFAM" id="SSF49842">
    <property type="entry name" value="TNF-like"/>
    <property type="match status" value="1"/>
</dbReference>
<feature type="signal peptide" evidence="1">
    <location>
        <begin position="1"/>
        <end position="19"/>
    </location>
</feature>